<dbReference type="SUPFAM" id="SSF51120">
    <property type="entry name" value="beta-Roll"/>
    <property type="match status" value="1"/>
</dbReference>
<gene>
    <name evidence="1" type="ORF">CY0110_32290</name>
</gene>
<dbReference type="OrthoDB" id="581605at2"/>
<dbReference type="PRINTS" id="PR00313">
    <property type="entry name" value="CABNDNGRPT"/>
</dbReference>
<dbReference type="RefSeq" id="WP_008276203.1">
    <property type="nucleotide sequence ID" value="NZ_AAXW01000021.1"/>
</dbReference>
<dbReference type="Proteomes" id="UP000003781">
    <property type="component" value="Unassembled WGS sequence"/>
</dbReference>
<evidence type="ECO:0000313" key="1">
    <source>
        <dbReference type="EMBL" id="EAZ90724.1"/>
    </source>
</evidence>
<comment type="caution">
    <text evidence="1">The sequence shown here is derived from an EMBL/GenBank/DDBJ whole genome shotgun (WGS) entry which is preliminary data.</text>
</comment>
<proteinExistence type="predicted"/>
<accession>A3IS46</accession>
<sequence>MNLQITSLNEGVFTPVLGTWETIEVDARGLTSYYEFGNANVGVQTRVPNAGRFSYLGGSNARDILSGQEGSWILGRDGDDVLTTYSAPDDSPIRSALYGGDGNDQMTALFTDAVFTGGTGSDQFRVLNADVVITDFADNEDSLWVLGSNQVSQIQTDFGLVLDNGASQIQLLGVTDYLTQVQSGGSSVFV</sequence>
<name>A3IS46_9CHRO</name>
<dbReference type="InterPro" id="IPR011049">
    <property type="entry name" value="Serralysin-like_metalloprot_C"/>
</dbReference>
<reference evidence="1 2" key="1">
    <citation type="submission" date="2007-03" db="EMBL/GenBank/DDBJ databases">
        <authorList>
            <person name="Stal L."/>
            <person name="Ferriera S."/>
            <person name="Johnson J."/>
            <person name="Kravitz S."/>
            <person name="Beeson K."/>
            <person name="Sutton G."/>
            <person name="Rogers Y.-H."/>
            <person name="Friedman R."/>
            <person name="Frazier M."/>
            <person name="Venter J.C."/>
        </authorList>
    </citation>
    <scope>NUCLEOTIDE SEQUENCE [LARGE SCALE GENOMIC DNA]</scope>
    <source>
        <strain evidence="1 2">CCY0110</strain>
    </source>
</reference>
<dbReference type="EMBL" id="AAXW01000021">
    <property type="protein sequence ID" value="EAZ90724.1"/>
    <property type="molecule type" value="Genomic_DNA"/>
</dbReference>
<dbReference type="Gene3D" id="2.150.10.10">
    <property type="entry name" value="Serralysin-like metalloprotease, C-terminal"/>
    <property type="match status" value="1"/>
</dbReference>
<keyword evidence="2" id="KW-1185">Reference proteome</keyword>
<organism evidence="1 2">
    <name type="scientific">Crocosphaera chwakensis CCY0110</name>
    <dbReference type="NCBI Taxonomy" id="391612"/>
    <lineage>
        <taxon>Bacteria</taxon>
        <taxon>Bacillati</taxon>
        <taxon>Cyanobacteriota</taxon>
        <taxon>Cyanophyceae</taxon>
        <taxon>Oscillatoriophycideae</taxon>
        <taxon>Chroococcales</taxon>
        <taxon>Aphanothecaceae</taxon>
        <taxon>Crocosphaera</taxon>
        <taxon>Crocosphaera chwakensis</taxon>
    </lineage>
</organism>
<evidence type="ECO:0000313" key="2">
    <source>
        <dbReference type="Proteomes" id="UP000003781"/>
    </source>
</evidence>
<dbReference type="eggNOG" id="ENOG5030QJJ">
    <property type="taxonomic scope" value="Bacteria"/>
</dbReference>
<protein>
    <submittedName>
        <fullName evidence="1">Uncharacterized protein</fullName>
    </submittedName>
</protein>
<dbReference type="AlphaFoldDB" id="A3IS46"/>